<accession>A0AAF3E848</accession>
<dbReference type="WBParaSite" id="MBELARI_LOCUS10091.2">
    <property type="protein sequence ID" value="MBELARI_LOCUS10091.2"/>
    <property type="gene ID" value="MBELARI_LOCUS10091"/>
</dbReference>
<dbReference type="SUPFAM" id="SSF54495">
    <property type="entry name" value="UBC-like"/>
    <property type="match status" value="1"/>
</dbReference>
<dbReference type="CDD" id="cd23837">
    <property type="entry name" value="UBCc_UBE2O"/>
    <property type="match status" value="1"/>
</dbReference>
<dbReference type="Proteomes" id="UP000887575">
    <property type="component" value="Unassembled WGS sequence"/>
</dbReference>
<dbReference type="PANTHER" id="PTHR46116">
    <property type="entry name" value="(E3-INDEPENDENT) E2 UBIQUITIN-CONJUGATING ENZYME"/>
    <property type="match status" value="1"/>
</dbReference>
<evidence type="ECO:0000313" key="4">
    <source>
        <dbReference type="Proteomes" id="UP000887575"/>
    </source>
</evidence>
<dbReference type="InterPro" id="IPR016135">
    <property type="entry name" value="UBQ-conjugating_enzyme/RWD"/>
</dbReference>
<dbReference type="InterPro" id="IPR000608">
    <property type="entry name" value="UBC"/>
</dbReference>
<evidence type="ECO:0000313" key="5">
    <source>
        <dbReference type="WBParaSite" id="MBELARI_LOCUS10091.2"/>
    </source>
</evidence>
<evidence type="ECO:0000256" key="2">
    <source>
        <dbReference type="ARBA" id="ARBA00022786"/>
    </source>
</evidence>
<proteinExistence type="predicted"/>
<dbReference type="GO" id="GO:0061631">
    <property type="term" value="F:ubiquitin conjugating enzyme activity"/>
    <property type="evidence" value="ECO:0007669"/>
    <property type="project" value="TreeGrafter"/>
</dbReference>
<keyword evidence="2" id="KW-0833">Ubl conjugation pathway</keyword>
<evidence type="ECO:0000259" key="3">
    <source>
        <dbReference type="PROSITE" id="PS50127"/>
    </source>
</evidence>
<dbReference type="Pfam" id="PF00179">
    <property type="entry name" value="UQ_con"/>
    <property type="match status" value="1"/>
</dbReference>
<dbReference type="PANTHER" id="PTHR46116:SF15">
    <property type="entry name" value="(E3-INDEPENDENT) E2 UBIQUITIN-CONJUGATING ENZYME"/>
    <property type="match status" value="1"/>
</dbReference>
<dbReference type="PROSITE" id="PS50127">
    <property type="entry name" value="UBC_2"/>
    <property type="match status" value="1"/>
</dbReference>
<keyword evidence="1" id="KW-0808">Transferase</keyword>
<dbReference type="SMART" id="SM00212">
    <property type="entry name" value="UBCc"/>
    <property type="match status" value="1"/>
</dbReference>
<name>A0AAF3E848_9BILA</name>
<dbReference type="Gene3D" id="3.10.110.10">
    <property type="entry name" value="Ubiquitin Conjugating Enzyme"/>
    <property type="match status" value="1"/>
</dbReference>
<keyword evidence="4" id="KW-1185">Reference proteome</keyword>
<reference evidence="5" key="1">
    <citation type="submission" date="2024-02" db="UniProtKB">
        <authorList>
            <consortium name="WormBaseParasite"/>
        </authorList>
    </citation>
    <scope>IDENTIFICATION</scope>
</reference>
<organism evidence="4 5">
    <name type="scientific">Mesorhabditis belari</name>
    <dbReference type="NCBI Taxonomy" id="2138241"/>
    <lineage>
        <taxon>Eukaryota</taxon>
        <taxon>Metazoa</taxon>
        <taxon>Ecdysozoa</taxon>
        <taxon>Nematoda</taxon>
        <taxon>Chromadorea</taxon>
        <taxon>Rhabditida</taxon>
        <taxon>Rhabditina</taxon>
        <taxon>Rhabditomorpha</taxon>
        <taxon>Rhabditoidea</taxon>
        <taxon>Rhabditidae</taxon>
        <taxon>Mesorhabditinae</taxon>
        <taxon>Mesorhabditis</taxon>
    </lineage>
</organism>
<protein>
    <submittedName>
        <fullName evidence="5">UBC core domain-containing protein</fullName>
    </submittedName>
</protein>
<evidence type="ECO:0000256" key="1">
    <source>
        <dbReference type="ARBA" id="ARBA00022679"/>
    </source>
</evidence>
<sequence>MDAVMDDGEKQSTSADVMLQVQVQETTAAIEKTKELLMTAKASIVQSKELTDLLSQQTLDFGNYGQFGYAPYFTTRRGKRRHTRANAPVPTRLPVMTKNDIVVFLDEDRVALGNIALNTQIQCVTSLRYNTGRDLLPGHQVNVSTIPDDDQDLFDVNKLVVIDRGLQLGEKVGWAHQTYMKQPHEYYFPWHQEHKGLHGIVVDYKVNGDALILPEKKYVIRNVDLLKFDPLVMAPCKAKMEDDVFRTGFAYTKIHRQVTSVSYGGWIGEVLDQTNKVSLEYDKNFVITFIDDRKVVKLIPADGSCEDKCYIPGQLVNVRLRDLLDPVCSWNQEAPPELFRQTRGIKGRKSSVQCTVLSITPELLTISWKKAIDAKASPEPAGQLQGEECLKVQVIHRTRLVRAGDRLAINRKFLADAHICERSEFETALNKTFNEIVKKKENAKLAGCFYAGSTDLDDCPMSSSLAKGLVNHIRKNKMKICSYGEFQEEEALCNGQEPVFEPLEELPPVETTMVESVDFFKDEVMVEVVATQTKVSIMWSDGTISDDVDGRLLAPIPDKEMAGAANAAGIPWLFPGNVVQRKNYPLKGPVVGILSGPNTSIDINKFKNNDSGYGIVLSVNDEERFAKVQWLEVKYGKVVIQVKEVEDCPLFELSHQMEIFKISPGQLGILSESETSSRRDGLLESLFIAGRFLPNGQRVVRFLNGKVANFWPVEMRGLSHFSIKYGLGFSKLHLPSILKKDPLTIIMADSTIPNQNAEPPKKVQKKSPEKIKKEGMVQIFDGTNEWNVASLVAMDSSMNGDSEKSPLKKPKAETSQSHFVGLLPQDFASMSAAEDDLLSTSDSIDDFKLPIGFISSLAHDDFAQTLATIAAAAEIVYPKSSLANEIKRQCDLAKVKVGPMFFDVMNELVKLIEKDLLKVEELDYSALVLKAAHWENENVPEEVTTCLNSLLALPQCEQMLNSLKLALGVKTTTGNAKTSNSTLNANNGNLVSQDDSAIRSAKQMPKESNENGGVAKPVANATGSAFQMLPTCTSHKWLKVESASFNATFKRAIQKEYKMFAELPEGIFVRAYENRLDLLHAIIVGPRGTPFDSTPYFFEIKLPDEYPNKPPKVNFVPYSTEALNPNLYQEGKVCLSLLGTWAGKKSEKWDPNISNLQQVFLSIQGLILNAEPYWNEPGREHSKNDPQQIMASERYNEATTMSSIQYMERIFESPPPSFEAMIRNIVSSGLPDYRTRIESWFDENNSLAKPEYPLPRLSKGFQLALSNAVSRIQKAIDETSKANGEEAMIH</sequence>
<feature type="domain" description="UBC core" evidence="3">
    <location>
        <begin position="1048"/>
        <end position="1208"/>
    </location>
</feature>